<evidence type="ECO:0000313" key="1">
    <source>
        <dbReference type="EMBL" id="KAI6086360.1"/>
    </source>
</evidence>
<proteinExistence type="predicted"/>
<organism evidence="1 2">
    <name type="scientific">Hypoxylon rubiginosum</name>
    <dbReference type="NCBI Taxonomy" id="110542"/>
    <lineage>
        <taxon>Eukaryota</taxon>
        <taxon>Fungi</taxon>
        <taxon>Dikarya</taxon>
        <taxon>Ascomycota</taxon>
        <taxon>Pezizomycotina</taxon>
        <taxon>Sordariomycetes</taxon>
        <taxon>Xylariomycetidae</taxon>
        <taxon>Xylariales</taxon>
        <taxon>Hypoxylaceae</taxon>
        <taxon>Hypoxylon</taxon>
    </lineage>
</organism>
<accession>A0ACC0D1E0</accession>
<reference evidence="1 2" key="1">
    <citation type="journal article" date="2022" name="New Phytol.">
        <title>Ecological generalism drives hyperdiversity of secondary metabolite gene clusters in xylarialean endophytes.</title>
        <authorList>
            <person name="Franco M.E.E."/>
            <person name="Wisecaver J.H."/>
            <person name="Arnold A.E."/>
            <person name="Ju Y.M."/>
            <person name="Slot J.C."/>
            <person name="Ahrendt S."/>
            <person name="Moore L.P."/>
            <person name="Eastman K.E."/>
            <person name="Scott K."/>
            <person name="Konkel Z."/>
            <person name="Mondo S.J."/>
            <person name="Kuo A."/>
            <person name="Hayes R.D."/>
            <person name="Haridas S."/>
            <person name="Andreopoulos B."/>
            <person name="Riley R."/>
            <person name="LaButti K."/>
            <person name="Pangilinan J."/>
            <person name="Lipzen A."/>
            <person name="Amirebrahimi M."/>
            <person name="Yan J."/>
            <person name="Adam C."/>
            <person name="Keymanesh K."/>
            <person name="Ng V."/>
            <person name="Louie K."/>
            <person name="Northen T."/>
            <person name="Drula E."/>
            <person name="Henrissat B."/>
            <person name="Hsieh H.M."/>
            <person name="Youens-Clark K."/>
            <person name="Lutzoni F."/>
            <person name="Miadlikowska J."/>
            <person name="Eastwood D.C."/>
            <person name="Hamelin R.C."/>
            <person name="Grigoriev I.V."/>
            <person name="U'Ren J.M."/>
        </authorList>
    </citation>
    <scope>NUCLEOTIDE SEQUENCE [LARGE SCALE GENOMIC DNA]</scope>
    <source>
        <strain evidence="1 2">ER1909</strain>
    </source>
</reference>
<dbReference type="Proteomes" id="UP001497680">
    <property type="component" value="Unassembled WGS sequence"/>
</dbReference>
<evidence type="ECO:0000313" key="2">
    <source>
        <dbReference type="Proteomes" id="UP001497680"/>
    </source>
</evidence>
<gene>
    <name evidence="1" type="ORF">F4821DRAFT_129485</name>
</gene>
<dbReference type="EMBL" id="MU394316">
    <property type="protein sequence ID" value="KAI6086360.1"/>
    <property type="molecule type" value="Genomic_DNA"/>
</dbReference>
<comment type="caution">
    <text evidence="1">The sequence shown here is derived from an EMBL/GenBank/DDBJ whole genome shotgun (WGS) entry which is preliminary data.</text>
</comment>
<keyword evidence="2" id="KW-1185">Reference proteome</keyword>
<sequence>MRASALFAIAAAPLAALAAPLPSIAALLARQGTSKFCTRITPAPTPEETEARFNEFANLFLVQKDVYKAFEYVLPEYINHNPLAENGAQNALDILGPIWGSQSITVLRTKFEDKMSWLNYRNSFGVIVDRFRWEDGCIIEHWDQGEQFPTSRIFS</sequence>
<protein>
    <submittedName>
        <fullName evidence="1">Uncharacterized protein</fullName>
    </submittedName>
</protein>
<name>A0ACC0D1E0_9PEZI</name>